<evidence type="ECO:0000313" key="1">
    <source>
        <dbReference type="EMBL" id="RCV24768.1"/>
    </source>
</evidence>
<name>A0A368R3Y3_SETIT</name>
<organism evidence="1">
    <name type="scientific">Setaria italica</name>
    <name type="common">Foxtail millet</name>
    <name type="synonym">Panicum italicum</name>
    <dbReference type="NCBI Taxonomy" id="4555"/>
    <lineage>
        <taxon>Eukaryota</taxon>
        <taxon>Viridiplantae</taxon>
        <taxon>Streptophyta</taxon>
        <taxon>Embryophyta</taxon>
        <taxon>Tracheophyta</taxon>
        <taxon>Spermatophyta</taxon>
        <taxon>Magnoliopsida</taxon>
        <taxon>Liliopsida</taxon>
        <taxon>Poales</taxon>
        <taxon>Poaceae</taxon>
        <taxon>PACMAD clade</taxon>
        <taxon>Panicoideae</taxon>
        <taxon>Panicodae</taxon>
        <taxon>Paniceae</taxon>
        <taxon>Cenchrinae</taxon>
        <taxon>Setaria</taxon>
    </lineage>
</organism>
<sequence>MFACWLPSEVMLSGYSPGEALPACVRSGLLTVSNWDLGMAVETTWYWTSAFFSWSERELSVPEGREVKALSVGANTVSPLPLFWSWLSICDAMPVDLSSRMKVLNCPPLARMLVMLVVPATGAGAAGVAGVGVAGAAGVAGVVGVGVAGAAVGPCCADAVAAATPSTTSTRTSLRMACMVIATAS</sequence>
<reference evidence="1" key="1">
    <citation type="journal article" date="2012" name="Nat. Biotechnol.">
        <title>Reference genome sequence of the model plant Setaria.</title>
        <authorList>
            <person name="Bennetzen J.L."/>
            <person name="Schmutz J."/>
            <person name="Wang H."/>
            <person name="Percifield R."/>
            <person name="Hawkins J."/>
            <person name="Pontaroli A.C."/>
            <person name="Estep M."/>
            <person name="Feng L."/>
            <person name="Vaughn J.N."/>
            <person name="Grimwood J."/>
            <person name="Jenkins J."/>
            <person name="Barry K."/>
            <person name="Lindquist E."/>
            <person name="Hellsten U."/>
            <person name="Deshpande S."/>
            <person name="Wang X."/>
            <person name="Wu X."/>
            <person name="Mitros T."/>
            <person name="Triplett J."/>
            <person name="Yang X."/>
            <person name="Ye C.Y."/>
            <person name="Mauro-Herrera M."/>
            <person name="Wang L."/>
            <person name="Li P."/>
            <person name="Sharma M."/>
            <person name="Sharma R."/>
            <person name="Ronald P.C."/>
            <person name="Panaud O."/>
            <person name="Kellogg E.A."/>
            <person name="Brutnell T.P."/>
            <person name="Doust A.N."/>
            <person name="Tuskan G.A."/>
            <person name="Rokhsar D."/>
            <person name="Devos K.M."/>
        </authorList>
    </citation>
    <scope>NUCLEOTIDE SEQUENCE [LARGE SCALE GENOMIC DNA]</scope>
    <source>
        <strain evidence="1">Yugu1</strain>
    </source>
</reference>
<gene>
    <name evidence="1" type="ORF">SETIT_5G112900v2</name>
</gene>
<dbReference type="EMBL" id="CM003532">
    <property type="protein sequence ID" value="RCV24768.1"/>
    <property type="molecule type" value="Genomic_DNA"/>
</dbReference>
<dbReference type="AlphaFoldDB" id="A0A368R3Y3"/>
<accession>A0A368R3Y3</accession>
<proteinExistence type="predicted"/>
<reference evidence="1" key="2">
    <citation type="submission" date="2015-07" db="EMBL/GenBank/DDBJ databases">
        <authorList>
            <person name="Noorani M."/>
        </authorList>
    </citation>
    <scope>NUCLEOTIDE SEQUENCE</scope>
    <source>
        <strain evidence="1">Yugu1</strain>
    </source>
</reference>
<protein>
    <submittedName>
        <fullName evidence="1">Uncharacterized protein</fullName>
    </submittedName>
</protein>